<name>A0AAW4Q0R4_9EURY</name>
<organism evidence="1 2">
    <name type="scientific">Haloarcula rubra</name>
    <dbReference type="NCBI Taxonomy" id="2487747"/>
    <lineage>
        <taxon>Archaea</taxon>
        <taxon>Methanobacteriati</taxon>
        <taxon>Methanobacteriota</taxon>
        <taxon>Stenosarchaea group</taxon>
        <taxon>Halobacteria</taxon>
        <taxon>Halobacteriales</taxon>
        <taxon>Haloarculaceae</taxon>
        <taxon>Haloarcula</taxon>
    </lineage>
</organism>
<dbReference type="InterPro" id="IPR036388">
    <property type="entry name" value="WH-like_DNA-bd_sf"/>
</dbReference>
<accession>A0AAW4Q0R4</accession>
<keyword evidence="2" id="KW-1185">Reference proteome</keyword>
<dbReference type="GeneID" id="81116861"/>
<reference evidence="1 2" key="1">
    <citation type="submission" date="2021-06" db="EMBL/GenBank/DDBJ databases">
        <title>Halomicroarcula sp. a new haloarchaeum isolated from saline soil.</title>
        <authorList>
            <person name="Duran-Viseras A."/>
            <person name="Sanchez-Porro C."/>
            <person name="Ventosa A."/>
        </authorList>
    </citation>
    <scope>NUCLEOTIDE SEQUENCE [LARGE SCALE GENOMIC DNA]</scope>
    <source>
        <strain evidence="1 2">F13</strain>
    </source>
</reference>
<gene>
    <name evidence="1" type="ORF">EGH21_23870</name>
</gene>
<dbReference type="Gene3D" id="1.10.10.10">
    <property type="entry name" value="Winged helix-like DNA-binding domain superfamily/Winged helix DNA-binding domain"/>
    <property type="match status" value="1"/>
</dbReference>
<evidence type="ECO:0000313" key="2">
    <source>
        <dbReference type="Proteomes" id="UP001430377"/>
    </source>
</evidence>
<dbReference type="RefSeq" id="WP_220620901.1">
    <property type="nucleotide sequence ID" value="NZ_RKLR01000032.1"/>
</dbReference>
<comment type="caution">
    <text evidence="1">The sequence shown here is derived from an EMBL/GenBank/DDBJ whole genome shotgun (WGS) entry which is preliminary data.</text>
</comment>
<sequence>MGKEERKRMVLGLLVESGLELPPAVIFDNLKRRGATFERRSVDNYLQELREEGLVERTDESKGYNIATEKGRDRYYGTN</sequence>
<dbReference type="AlphaFoldDB" id="A0AAW4Q0R4"/>
<proteinExistence type="predicted"/>
<dbReference type="EMBL" id="RKLR01000032">
    <property type="protein sequence ID" value="MBX0326052.1"/>
    <property type="molecule type" value="Genomic_DNA"/>
</dbReference>
<evidence type="ECO:0000313" key="1">
    <source>
        <dbReference type="EMBL" id="MBX0326052.1"/>
    </source>
</evidence>
<protein>
    <submittedName>
        <fullName evidence="1">Uncharacterized protein</fullName>
    </submittedName>
</protein>
<dbReference type="Proteomes" id="UP001430377">
    <property type="component" value="Unassembled WGS sequence"/>
</dbReference>